<dbReference type="GO" id="GO:0030246">
    <property type="term" value="F:carbohydrate binding"/>
    <property type="evidence" value="ECO:0007669"/>
    <property type="project" value="UniProtKB-KW"/>
</dbReference>
<name>A0A314YEG7_PRUYE</name>
<organism evidence="4 5">
    <name type="scientific">Prunus yedoensis var. nudiflora</name>
    <dbReference type="NCBI Taxonomy" id="2094558"/>
    <lineage>
        <taxon>Eukaryota</taxon>
        <taxon>Viridiplantae</taxon>
        <taxon>Streptophyta</taxon>
        <taxon>Embryophyta</taxon>
        <taxon>Tracheophyta</taxon>
        <taxon>Spermatophyta</taxon>
        <taxon>Magnoliopsida</taxon>
        <taxon>eudicotyledons</taxon>
        <taxon>Gunneridae</taxon>
        <taxon>Pentapetalae</taxon>
        <taxon>rosids</taxon>
        <taxon>fabids</taxon>
        <taxon>Rosales</taxon>
        <taxon>Rosaceae</taxon>
        <taxon>Amygdaloideae</taxon>
        <taxon>Amygdaleae</taxon>
        <taxon>Prunus</taxon>
    </lineage>
</organism>
<dbReference type="AlphaFoldDB" id="A0A314YEG7"/>
<keyword evidence="4" id="KW-0808">Transferase</keyword>
<accession>A0A314YEG7</accession>
<reference evidence="4 5" key="1">
    <citation type="submission" date="2018-02" db="EMBL/GenBank/DDBJ databases">
        <title>Draft genome of wild Prunus yedoensis var. nudiflora.</title>
        <authorList>
            <person name="Baek S."/>
            <person name="Kim J.-H."/>
            <person name="Choi K."/>
            <person name="Kim G.-B."/>
            <person name="Cho A."/>
            <person name="Jang H."/>
            <person name="Shin C.-H."/>
            <person name="Yu H.-J."/>
            <person name="Mun J.-H."/>
        </authorList>
    </citation>
    <scope>NUCLEOTIDE SEQUENCE [LARGE SCALE GENOMIC DNA]</scope>
    <source>
        <strain evidence="5">cv. Jeju island</strain>
        <tissue evidence="4">Leaf</tissue>
    </source>
</reference>
<dbReference type="STRING" id="2094558.A0A314YEG7"/>
<dbReference type="OrthoDB" id="1913956at2759"/>
<sequence length="139" mass="15238">MSNLPNLSLPQSSHHFLNYATASSRFRSSSYHMKLKHLAIITSGMVHPLPGEGLAFLIAPNLTLPQGSDGQYLDLTNAASDGNPSNHLLAVELNTYKQSFDQNDNHLGININSIRSNKTVSLSDLDIQIAPNTTKFYMV</sequence>
<dbReference type="Pfam" id="PF00139">
    <property type="entry name" value="Lectin_legB"/>
    <property type="match status" value="1"/>
</dbReference>
<dbReference type="PANTHER" id="PTHR32401:SF49">
    <property type="entry name" value="OS10G0129200 PROTEIN"/>
    <property type="match status" value="1"/>
</dbReference>
<keyword evidence="4" id="KW-0418">Kinase</keyword>
<dbReference type="InterPro" id="IPR001220">
    <property type="entry name" value="Legume_lectin_dom"/>
</dbReference>
<dbReference type="EMBL" id="PJQY01001456">
    <property type="protein sequence ID" value="PQQ02534.1"/>
    <property type="molecule type" value="Genomic_DNA"/>
</dbReference>
<dbReference type="InterPro" id="IPR050258">
    <property type="entry name" value="Leguminous_Lectin"/>
</dbReference>
<proteinExistence type="inferred from homology"/>
<evidence type="ECO:0000313" key="5">
    <source>
        <dbReference type="Proteomes" id="UP000250321"/>
    </source>
</evidence>
<evidence type="ECO:0000256" key="1">
    <source>
        <dbReference type="ARBA" id="ARBA00007606"/>
    </source>
</evidence>
<dbReference type="PANTHER" id="PTHR32401">
    <property type="entry name" value="CONCANAVALIN A-LIKE LECTIN FAMILY PROTEIN"/>
    <property type="match status" value="1"/>
</dbReference>
<comment type="caution">
    <text evidence="4">The sequence shown here is derived from an EMBL/GenBank/DDBJ whole genome shotgun (WGS) entry which is preliminary data.</text>
</comment>
<dbReference type="InterPro" id="IPR013320">
    <property type="entry name" value="ConA-like_dom_sf"/>
</dbReference>
<evidence type="ECO:0000256" key="2">
    <source>
        <dbReference type="ARBA" id="ARBA00022734"/>
    </source>
</evidence>
<keyword evidence="5" id="KW-1185">Reference proteome</keyword>
<dbReference type="SUPFAM" id="SSF49899">
    <property type="entry name" value="Concanavalin A-like lectins/glucanases"/>
    <property type="match status" value="1"/>
</dbReference>
<evidence type="ECO:0000259" key="3">
    <source>
        <dbReference type="Pfam" id="PF00139"/>
    </source>
</evidence>
<protein>
    <submittedName>
        <fullName evidence="4">Putative L-type lectin-domain containing receptor kinase S.5</fullName>
    </submittedName>
</protein>
<keyword evidence="2 4" id="KW-0430">Lectin</keyword>
<dbReference type="GO" id="GO:0016301">
    <property type="term" value="F:kinase activity"/>
    <property type="evidence" value="ECO:0007669"/>
    <property type="project" value="UniProtKB-KW"/>
</dbReference>
<evidence type="ECO:0000313" key="4">
    <source>
        <dbReference type="EMBL" id="PQQ02534.1"/>
    </source>
</evidence>
<keyword evidence="4" id="KW-0675">Receptor</keyword>
<gene>
    <name evidence="4" type="ORF">Pyn_24705</name>
</gene>
<dbReference type="Gene3D" id="2.60.120.200">
    <property type="match status" value="1"/>
</dbReference>
<dbReference type="Proteomes" id="UP000250321">
    <property type="component" value="Unassembled WGS sequence"/>
</dbReference>
<comment type="similarity">
    <text evidence="1">Belongs to the leguminous lectin family.</text>
</comment>
<feature type="domain" description="Legume lectin" evidence="3">
    <location>
        <begin position="47"/>
        <end position="129"/>
    </location>
</feature>